<evidence type="ECO:0000256" key="1">
    <source>
        <dbReference type="SAM" id="MobiDB-lite"/>
    </source>
</evidence>
<feature type="compositionally biased region" description="Polar residues" evidence="1">
    <location>
        <begin position="1"/>
        <end position="11"/>
    </location>
</feature>
<keyword evidence="3" id="KW-1185">Reference proteome</keyword>
<evidence type="ECO:0000313" key="2">
    <source>
        <dbReference type="EMBL" id="CAL1708488.1"/>
    </source>
</evidence>
<accession>A0ABP1DN47</accession>
<organism evidence="2 3">
    <name type="scientific">Somion occarium</name>
    <dbReference type="NCBI Taxonomy" id="3059160"/>
    <lineage>
        <taxon>Eukaryota</taxon>
        <taxon>Fungi</taxon>
        <taxon>Dikarya</taxon>
        <taxon>Basidiomycota</taxon>
        <taxon>Agaricomycotina</taxon>
        <taxon>Agaricomycetes</taxon>
        <taxon>Polyporales</taxon>
        <taxon>Cerrenaceae</taxon>
        <taxon>Somion</taxon>
    </lineage>
</organism>
<reference evidence="3" key="1">
    <citation type="submission" date="2024-04" db="EMBL/GenBank/DDBJ databases">
        <authorList>
            <person name="Shaw F."/>
            <person name="Minotto A."/>
        </authorList>
    </citation>
    <scope>NUCLEOTIDE SEQUENCE [LARGE SCALE GENOMIC DNA]</scope>
</reference>
<evidence type="ECO:0000313" key="3">
    <source>
        <dbReference type="Proteomes" id="UP001497453"/>
    </source>
</evidence>
<feature type="region of interest" description="Disordered" evidence="1">
    <location>
        <begin position="85"/>
        <end position="143"/>
    </location>
</feature>
<dbReference type="SUPFAM" id="SSF52047">
    <property type="entry name" value="RNI-like"/>
    <property type="match status" value="1"/>
</dbReference>
<dbReference type="EMBL" id="OZ037948">
    <property type="protein sequence ID" value="CAL1708488.1"/>
    <property type="molecule type" value="Genomic_DNA"/>
</dbReference>
<protein>
    <recommendedName>
        <fullName evidence="4">F-box domain-containing protein</fullName>
    </recommendedName>
</protein>
<feature type="compositionally biased region" description="Polar residues" evidence="1">
    <location>
        <begin position="91"/>
        <end position="112"/>
    </location>
</feature>
<sequence>MVSSPASTLTRSSKRHADVVESEISSIQNDSGRHLKRLRLDGEGVVAHSLPDDGQLRSHSSASAVTFKRARDEDILERDISLAGVDDKGSSKQTSSSHAVDSNAESGSSAACDTNVVGRSKRPISSVYKTGSQDSSTDLADQDKDRATKRIRLQEEDVLAGSIESNAKTLLLPVELHDLILEQLWENTNFECTDSTTFRACARTCSVWRAAARPHIFRFVHINRRSKLLQLSKLIHDDPSIASWIRKVRLEGVPPWNTESHSKEAVLDESLDRWILDFPATFNTPLTNVRILEIMYLCQSSVTLKDQRAFARWIPQLKELQSVQELNVLHGQMSPNTITALIRAFGRLVKLGLCEVNFGESNKALVQRKYPVESPGNNSTTTSTKAVRIHRTWVKPVPYPLLHPHPSLQSLFLGNEFLSDINLKLETLRRCLKSDDLSRTLSSLYIGTLIPSEYLCKFITRLGPSSMLESLKIPLRDVLQLAVSLGKAVSNLHNLKTLCIYTPFLNSEQSDVIRHFLVLLDASHLRRLSIMIEIGEPFEDVEVVDETVASEKFESLQEFVIEIVEKGDWTMEEVQDGIKALFPLMEKKGILRVERWIAPYLYRVATHPSPPWTIIDPYY</sequence>
<proteinExistence type="predicted"/>
<gene>
    <name evidence="2" type="ORF">GFSPODELE1_LOCUS6869</name>
</gene>
<feature type="region of interest" description="Disordered" evidence="1">
    <location>
        <begin position="1"/>
        <end position="32"/>
    </location>
</feature>
<name>A0ABP1DN47_9APHY</name>
<evidence type="ECO:0008006" key="4">
    <source>
        <dbReference type="Google" id="ProtNLM"/>
    </source>
</evidence>
<dbReference type="Proteomes" id="UP001497453">
    <property type="component" value="Chromosome 5"/>
</dbReference>
<feature type="compositionally biased region" description="Polar residues" evidence="1">
    <location>
        <begin position="127"/>
        <end position="139"/>
    </location>
</feature>